<dbReference type="CDD" id="cd15482">
    <property type="entry name" value="Sialidase_non-viral"/>
    <property type="match status" value="1"/>
</dbReference>
<dbReference type="RefSeq" id="WP_117381726.1">
    <property type="nucleotide sequence ID" value="NZ_QWDE01000001.1"/>
</dbReference>
<dbReference type="InterPro" id="IPR036278">
    <property type="entry name" value="Sialidase_sf"/>
</dbReference>
<dbReference type="PANTHER" id="PTHR38792">
    <property type="entry name" value="BNR/ASP-BOX REPEAT DOMAIN PROTEIN (AFU_ORTHOLOGUE AFUA_7G06430)-RELATED"/>
    <property type="match status" value="1"/>
</dbReference>
<dbReference type="EMBL" id="QWDE01000001">
    <property type="protein sequence ID" value="RFZ84824.1"/>
    <property type="molecule type" value="Genomic_DNA"/>
</dbReference>
<feature type="domain" description="Sialidase" evidence="2">
    <location>
        <begin position="147"/>
        <end position="288"/>
    </location>
</feature>
<organism evidence="3 4">
    <name type="scientific">Mucilaginibacter terrenus</name>
    <dbReference type="NCBI Taxonomy" id="2482727"/>
    <lineage>
        <taxon>Bacteria</taxon>
        <taxon>Pseudomonadati</taxon>
        <taxon>Bacteroidota</taxon>
        <taxon>Sphingobacteriia</taxon>
        <taxon>Sphingobacteriales</taxon>
        <taxon>Sphingobacteriaceae</taxon>
        <taxon>Mucilaginibacter</taxon>
    </lineage>
</organism>
<protein>
    <submittedName>
        <fullName evidence="3">Exo-alpha-sialidase</fullName>
    </submittedName>
</protein>
<evidence type="ECO:0000313" key="4">
    <source>
        <dbReference type="Proteomes" id="UP000260823"/>
    </source>
</evidence>
<accession>A0A3E2NUY6</accession>
<dbReference type="Pfam" id="PF13088">
    <property type="entry name" value="BNR_2"/>
    <property type="match status" value="1"/>
</dbReference>
<proteinExistence type="predicted"/>
<dbReference type="SUPFAM" id="SSF50939">
    <property type="entry name" value="Sialidases"/>
    <property type="match status" value="1"/>
</dbReference>
<evidence type="ECO:0000313" key="3">
    <source>
        <dbReference type="EMBL" id="RFZ84824.1"/>
    </source>
</evidence>
<dbReference type="InterPro" id="IPR011040">
    <property type="entry name" value="Sialidase"/>
</dbReference>
<feature type="signal peptide" evidence="1">
    <location>
        <begin position="1"/>
        <end position="20"/>
    </location>
</feature>
<evidence type="ECO:0000256" key="1">
    <source>
        <dbReference type="SAM" id="SignalP"/>
    </source>
</evidence>
<dbReference type="AlphaFoldDB" id="A0A3E2NUY6"/>
<keyword evidence="4" id="KW-1185">Reference proteome</keyword>
<reference evidence="3 4" key="1">
    <citation type="submission" date="2018-08" db="EMBL/GenBank/DDBJ databases">
        <title>Mucilaginibacter terrae sp. nov., isolated from manganese diggings.</title>
        <authorList>
            <person name="Huang Y."/>
            <person name="Zhou Z."/>
        </authorList>
    </citation>
    <scope>NUCLEOTIDE SEQUENCE [LARGE SCALE GENOMIC DNA]</scope>
    <source>
        <strain evidence="3 4">ZH6</strain>
    </source>
</reference>
<evidence type="ECO:0000259" key="2">
    <source>
        <dbReference type="Pfam" id="PF13088"/>
    </source>
</evidence>
<keyword evidence="1" id="KW-0732">Signal</keyword>
<dbReference type="OrthoDB" id="3308423at2"/>
<feature type="chain" id="PRO_5017569868" evidence="1">
    <location>
        <begin position="21"/>
        <end position="407"/>
    </location>
</feature>
<comment type="caution">
    <text evidence="3">The sequence shown here is derived from an EMBL/GenBank/DDBJ whole genome shotgun (WGS) entry which is preliminary data.</text>
</comment>
<dbReference type="Proteomes" id="UP000260823">
    <property type="component" value="Unassembled WGS sequence"/>
</dbReference>
<name>A0A3E2NUY6_9SPHI</name>
<dbReference type="PANTHER" id="PTHR38792:SF3">
    <property type="entry name" value="BNR_ASP-BOX REPEAT DOMAIN PROTEIN (AFU_ORTHOLOGUE AFUA_7G06430)-RELATED"/>
    <property type="match status" value="1"/>
</dbReference>
<dbReference type="Gene3D" id="2.120.10.10">
    <property type="match status" value="2"/>
</dbReference>
<sequence>MKLQKRILLLALSVTLGLSACKKNGPLPTPDPPVTPPVTVPAAHADDLPQVDNAIPAINITWEASARKISHDVYYAEYGRIHRVGPNTLVLTYHCGGTADYWNNIAIRRSEDNGTTWGAAQIIMNSSTPGYYGFSNPEILVMSNGWLMLAYVGRGNPDDNAHDNVQIRISKDNGLNWGDPKIIAIGRSWEPGMVQLADGDIEMFYSSEAAWWPSGSPEQDILMIHSTDNGSTWSSPKRVAYSPGDRDGMATPLVLNNNKGIVFPIESVNNTNSPWVLWSSTDARWNYNTTGTTQNGRRWLATSDAIFGGAPFMVQLSTGETLLSAQDAGGRNIGSDWKKSTMMVYKGNSTAKNFSRVNDPWPNLPTGEGAYYSSMFLKDQNTVVLVTTRNFSDGHSEVYWKEGHITH</sequence>
<dbReference type="PROSITE" id="PS51257">
    <property type="entry name" value="PROKAR_LIPOPROTEIN"/>
    <property type="match status" value="1"/>
</dbReference>
<gene>
    <name evidence="3" type="ORF">DYU05_04240</name>
</gene>